<dbReference type="Gene3D" id="3.40.140.10">
    <property type="entry name" value="Cytidine Deaminase, domain 2"/>
    <property type="match status" value="1"/>
</dbReference>
<dbReference type="AlphaFoldDB" id="A0A395UMG7"/>
<dbReference type="PROSITE" id="PS50249">
    <property type="entry name" value="MPN"/>
    <property type="match status" value="1"/>
</dbReference>
<dbReference type="InterPro" id="IPR001405">
    <property type="entry name" value="UPF0758"/>
</dbReference>
<dbReference type="InterPro" id="IPR037518">
    <property type="entry name" value="MPN"/>
</dbReference>
<keyword evidence="5" id="KW-0482">Metalloprotease</keyword>
<dbReference type="PANTHER" id="PTHR30471">
    <property type="entry name" value="DNA REPAIR PROTEIN RADC"/>
    <property type="match status" value="1"/>
</dbReference>
<dbReference type="RefSeq" id="WP_117893582.1">
    <property type="nucleotide sequence ID" value="NZ_QRUD01000062.1"/>
</dbReference>
<keyword evidence="4" id="KW-0862">Zinc</keyword>
<organism evidence="7 8">
    <name type="scientific">Phocaeicola vulgatus</name>
    <name type="common">Bacteroides vulgatus</name>
    <dbReference type="NCBI Taxonomy" id="821"/>
    <lineage>
        <taxon>Bacteria</taxon>
        <taxon>Pseudomonadati</taxon>
        <taxon>Bacteroidota</taxon>
        <taxon>Bacteroidia</taxon>
        <taxon>Bacteroidales</taxon>
        <taxon>Bacteroidaceae</taxon>
        <taxon>Phocaeicola</taxon>
    </lineage>
</organism>
<dbReference type="PANTHER" id="PTHR30471:SF3">
    <property type="entry name" value="UPF0758 PROTEIN YEES-RELATED"/>
    <property type="match status" value="1"/>
</dbReference>
<accession>A0A395UMG7</accession>
<dbReference type="GO" id="GO:0008237">
    <property type="term" value="F:metallopeptidase activity"/>
    <property type="evidence" value="ECO:0007669"/>
    <property type="project" value="UniProtKB-KW"/>
</dbReference>
<keyword evidence="1" id="KW-0645">Protease</keyword>
<protein>
    <submittedName>
        <fullName evidence="7">DNA repair protein</fullName>
    </submittedName>
</protein>
<evidence type="ECO:0000259" key="6">
    <source>
        <dbReference type="PROSITE" id="PS50249"/>
    </source>
</evidence>
<evidence type="ECO:0000313" key="8">
    <source>
        <dbReference type="Proteomes" id="UP000266497"/>
    </source>
</evidence>
<evidence type="ECO:0000256" key="1">
    <source>
        <dbReference type="ARBA" id="ARBA00022670"/>
    </source>
</evidence>
<dbReference type="PROSITE" id="PS01302">
    <property type="entry name" value="UPF0758"/>
    <property type="match status" value="1"/>
</dbReference>
<sequence length="202" mass="22820">MRKGFEVNGDYRLMDSSELVYILTNSAVMVNKVQEKEVVYGEECSFEDVLAKMTPGKRNLVMAGVELYKRCNSNKNQRPVIRQSTDIYDYMQPVLGDNKTEECWAIFMNSSARVIKRIRISSGGLNTCLIDIRVLLKEAILCEATSFILSHNHPSGKTKPSTEDDKLTESAATAAKTLNIRMLDHVIICNDSYYSYADEGRI</sequence>
<keyword evidence="3" id="KW-0378">Hydrolase</keyword>
<dbReference type="Proteomes" id="UP000266497">
    <property type="component" value="Unassembled WGS sequence"/>
</dbReference>
<dbReference type="GO" id="GO:0006508">
    <property type="term" value="P:proteolysis"/>
    <property type="evidence" value="ECO:0007669"/>
    <property type="project" value="UniProtKB-KW"/>
</dbReference>
<dbReference type="EMBL" id="QRUD01000062">
    <property type="protein sequence ID" value="RGR34545.1"/>
    <property type="molecule type" value="Genomic_DNA"/>
</dbReference>
<evidence type="ECO:0000256" key="4">
    <source>
        <dbReference type="ARBA" id="ARBA00022833"/>
    </source>
</evidence>
<name>A0A395UMG7_PHOVU</name>
<evidence type="ECO:0000313" key="7">
    <source>
        <dbReference type="EMBL" id="RGR34545.1"/>
    </source>
</evidence>
<gene>
    <name evidence="7" type="ORF">DWY53_17930</name>
</gene>
<evidence type="ECO:0000256" key="5">
    <source>
        <dbReference type="ARBA" id="ARBA00023049"/>
    </source>
</evidence>
<evidence type="ECO:0000256" key="3">
    <source>
        <dbReference type="ARBA" id="ARBA00022801"/>
    </source>
</evidence>
<keyword evidence="2" id="KW-0479">Metal-binding</keyword>
<dbReference type="CDD" id="cd08071">
    <property type="entry name" value="MPN_DUF2466"/>
    <property type="match status" value="1"/>
</dbReference>
<comment type="caution">
    <text evidence="7">The sequence shown here is derived from an EMBL/GenBank/DDBJ whole genome shotgun (WGS) entry which is preliminary data.</text>
</comment>
<dbReference type="InterPro" id="IPR025657">
    <property type="entry name" value="RadC_JAB"/>
</dbReference>
<proteinExistence type="predicted"/>
<dbReference type="GO" id="GO:0046872">
    <property type="term" value="F:metal ion binding"/>
    <property type="evidence" value="ECO:0007669"/>
    <property type="project" value="UniProtKB-KW"/>
</dbReference>
<feature type="domain" description="MPN" evidence="6">
    <location>
        <begin position="80"/>
        <end position="202"/>
    </location>
</feature>
<evidence type="ECO:0000256" key="2">
    <source>
        <dbReference type="ARBA" id="ARBA00022723"/>
    </source>
</evidence>
<dbReference type="InterPro" id="IPR020891">
    <property type="entry name" value="UPF0758_CS"/>
</dbReference>
<dbReference type="Pfam" id="PF04002">
    <property type="entry name" value="RadC"/>
    <property type="match status" value="1"/>
</dbReference>
<reference evidence="7 8" key="1">
    <citation type="submission" date="2018-08" db="EMBL/GenBank/DDBJ databases">
        <title>A genome reference for cultivated species of the human gut microbiota.</title>
        <authorList>
            <person name="Zou Y."/>
            <person name="Xue W."/>
            <person name="Luo G."/>
        </authorList>
    </citation>
    <scope>NUCLEOTIDE SEQUENCE [LARGE SCALE GENOMIC DNA]</scope>
    <source>
        <strain evidence="7 8">AF25-30LB</strain>
    </source>
</reference>